<sequence length="209" mass="22649">MTKLDFRKADKALYTPPSDQWQRVDVPAMVYLSITGQGDPNGPGFAAALGALYPVAYGLKFARKPDGDFTVSPLAALWWADDPAAFATGERAAWRWRAMLRVPGDADDAAVEDIRKTVLAKQAGKTGGADPALIAAVTLTRLAEGDCLQRLHLGPFADEAPVLADLHDNVMPRLGLTFAGPHHEIYLSDPRRTAPEKLRTILRQPVKPA</sequence>
<comment type="caution">
    <text evidence="2">The sequence shown here is derived from an EMBL/GenBank/DDBJ whole genome shotgun (WGS) entry which is preliminary data.</text>
</comment>
<dbReference type="EMBL" id="VINQ01000003">
    <property type="protein sequence ID" value="KAA0917560.1"/>
    <property type="molecule type" value="Genomic_DNA"/>
</dbReference>
<gene>
    <name evidence="2" type="ORF">FLO80_05855</name>
</gene>
<dbReference type="InterPro" id="IPR029442">
    <property type="entry name" value="GyrI-like"/>
</dbReference>
<evidence type="ECO:0000313" key="2">
    <source>
        <dbReference type="EMBL" id="KAA0917560.1"/>
    </source>
</evidence>
<feature type="domain" description="GyrI-like small molecule binding" evidence="1">
    <location>
        <begin position="24"/>
        <end position="206"/>
    </location>
</feature>
<dbReference type="Proteomes" id="UP000325291">
    <property type="component" value="Unassembled WGS sequence"/>
</dbReference>
<dbReference type="Gene3D" id="3.20.80.10">
    <property type="entry name" value="Regulatory factor, effector binding domain"/>
    <property type="match status" value="1"/>
</dbReference>
<dbReference type="Pfam" id="PF06445">
    <property type="entry name" value="GyrI-like"/>
    <property type="match status" value="1"/>
</dbReference>
<evidence type="ECO:0000259" key="1">
    <source>
        <dbReference type="Pfam" id="PF06445"/>
    </source>
</evidence>
<proteinExistence type="predicted"/>
<dbReference type="InterPro" id="IPR011256">
    <property type="entry name" value="Reg_factor_effector_dom_sf"/>
</dbReference>
<dbReference type="AlphaFoldDB" id="A0A5A9ZK59"/>
<evidence type="ECO:0000313" key="3">
    <source>
        <dbReference type="Proteomes" id="UP000325291"/>
    </source>
</evidence>
<dbReference type="SUPFAM" id="SSF55136">
    <property type="entry name" value="Probable bacterial effector-binding domain"/>
    <property type="match status" value="1"/>
</dbReference>
<protein>
    <recommendedName>
        <fullName evidence="1">GyrI-like small molecule binding domain-containing protein</fullName>
    </recommendedName>
</protein>
<organism evidence="2 3">
    <name type="scientific">Aquicoccus porphyridii</name>
    <dbReference type="NCBI Taxonomy" id="1852029"/>
    <lineage>
        <taxon>Bacteria</taxon>
        <taxon>Pseudomonadati</taxon>
        <taxon>Pseudomonadota</taxon>
        <taxon>Alphaproteobacteria</taxon>
        <taxon>Rhodobacterales</taxon>
        <taxon>Paracoccaceae</taxon>
        <taxon>Aquicoccus</taxon>
    </lineage>
</organism>
<accession>A0A5A9ZK59</accession>
<dbReference type="RefSeq" id="WP_111362641.1">
    <property type="nucleotide sequence ID" value="NZ_VINQ01000003.1"/>
</dbReference>
<keyword evidence="3" id="KW-1185">Reference proteome</keyword>
<name>A0A5A9ZK59_9RHOB</name>
<reference evidence="2 3" key="1">
    <citation type="submission" date="2019-07" db="EMBL/GenBank/DDBJ databases">
        <title>Aquicoccus porphyridii gen. nov., sp. nov., isolated from a small marine red alga, Porphyridium marinum.</title>
        <authorList>
            <person name="Liu L."/>
        </authorList>
    </citation>
    <scope>NUCLEOTIDE SEQUENCE [LARGE SCALE GENOMIC DNA]</scope>
    <source>
        <strain evidence="2 3">L1 8-17</strain>
    </source>
</reference>